<reference evidence="7" key="1">
    <citation type="submission" date="2022-08" db="EMBL/GenBank/DDBJ databases">
        <authorList>
            <person name="Zhang D."/>
        </authorList>
    </citation>
    <scope>NUCLEOTIDE SEQUENCE</scope>
    <source>
        <strain evidence="7">XJ19-11</strain>
    </source>
</reference>
<gene>
    <name evidence="7" type="ORF">NU887_01570</name>
</gene>
<evidence type="ECO:0000256" key="2">
    <source>
        <dbReference type="ARBA" id="ARBA00012438"/>
    </source>
</evidence>
<evidence type="ECO:0000259" key="6">
    <source>
        <dbReference type="PROSITE" id="PS50112"/>
    </source>
</evidence>
<evidence type="ECO:0000256" key="4">
    <source>
        <dbReference type="ARBA" id="ARBA00022679"/>
    </source>
</evidence>
<keyword evidence="5" id="KW-0418">Kinase</keyword>
<dbReference type="InterPro" id="IPR013655">
    <property type="entry name" value="PAS_fold_3"/>
</dbReference>
<dbReference type="RefSeq" id="WP_258421595.1">
    <property type="nucleotide sequence ID" value="NZ_JANSUY010000001.1"/>
</dbReference>
<dbReference type="PROSITE" id="PS50112">
    <property type="entry name" value="PAS"/>
    <property type="match status" value="2"/>
</dbReference>
<dbReference type="Proteomes" id="UP001142175">
    <property type="component" value="Unassembled WGS sequence"/>
</dbReference>
<proteinExistence type="predicted"/>
<organism evidence="7 8">
    <name type="scientific">Aquiflexum gelatinilyticum</name>
    <dbReference type="NCBI Taxonomy" id="2961943"/>
    <lineage>
        <taxon>Bacteria</taxon>
        <taxon>Pseudomonadati</taxon>
        <taxon>Bacteroidota</taxon>
        <taxon>Cytophagia</taxon>
        <taxon>Cytophagales</taxon>
        <taxon>Cyclobacteriaceae</taxon>
        <taxon>Aquiflexum</taxon>
    </lineage>
</organism>
<dbReference type="NCBIfam" id="TIGR00229">
    <property type="entry name" value="sensory_box"/>
    <property type="match status" value="3"/>
</dbReference>
<comment type="caution">
    <text evidence="7">The sequence shown here is derived from an EMBL/GenBank/DDBJ whole genome shotgun (WGS) entry which is preliminary data.</text>
</comment>
<dbReference type="Pfam" id="PF08447">
    <property type="entry name" value="PAS_3"/>
    <property type="match status" value="1"/>
</dbReference>
<dbReference type="Gene3D" id="3.30.450.20">
    <property type="entry name" value="PAS domain"/>
    <property type="match status" value="3"/>
</dbReference>
<keyword evidence="4" id="KW-0808">Transferase</keyword>
<dbReference type="GO" id="GO:0004673">
    <property type="term" value="F:protein histidine kinase activity"/>
    <property type="evidence" value="ECO:0007669"/>
    <property type="project" value="UniProtKB-EC"/>
</dbReference>
<evidence type="ECO:0000313" key="8">
    <source>
        <dbReference type="Proteomes" id="UP001142175"/>
    </source>
</evidence>
<dbReference type="EMBL" id="JANSUY010000001">
    <property type="protein sequence ID" value="MCR9013700.1"/>
    <property type="molecule type" value="Genomic_DNA"/>
</dbReference>
<evidence type="ECO:0000256" key="3">
    <source>
        <dbReference type="ARBA" id="ARBA00022553"/>
    </source>
</evidence>
<dbReference type="InterPro" id="IPR000014">
    <property type="entry name" value="PAS"/>
</dbReference>
<name>A0A9X2T0B4_9BACT</name>
<dbReference type="EC" id="2.7.13.3" evidence="2"/>
<dbReference type="InterPro" id="IPR035965">
    <property type="entry name" value="PAS-like_dom_sf"/>
</dbReference>
<accession>A0A9X2T0B4</accession>
<dbReference type="PANTHER" id="PTHR43304">
    <property type="entry name" value="PHYTOCHROME-LIKE PROTEIN CPH1"/>
    <property type="match status" value="1"/>
</dbReference>
<dbReference type="PANTHER" id="PTHR43304:SF1">
    <property type="entry name" value="PAC DOMAIN-CONTAINING PROTEIN"/>
    <property type="match status" value="1"/>
</dbReference>
<dbReference type="Pfam" id="PF08448">
    <property type="entry name" value="PAS_4"/>
    <property type="match status" value="2"/>
</dbReference>
<evidence type="ECO:0000256" key="1">
    <source>
        <dbReference type="ARBA" id="ARBA00000085"/>
    </source>
</evidence>
<dbReference type="SUPFAM" id="SSF55785">
    <property type="entry name" value="PYP-like sensor domain (PAS domain)"/>
    <property type="match status" value="3"/>
</dbReference>
<comment type="catalytic activity">
    <reaction evidence="1">
        <text>ATP + protein L-histidine = ADP + protein N-phospho-L-histidine.</text>
        <dbReference type="EC" id="2.7.13.3"/>
    </reaction>
</comment>
<keyword evidence="3" id="KW-0597">Phosphoprotein</keyword>
<dbReference type="SMART" id="SM00091">
    <property type="entry name" value="PAS"/>
    <property type="match status" value="3"/>
</dbReference>
<evidence type="ECO:0000256" key="5">
    <source>
        <dbReference type="ARBA" id="ARBA00022777"/>
    </source>
</evidence>
<keyword evidence="8" id="KW-1185">Reference proteome</keyword>
<evidence type="ECO:0000313" key="7">
    <source>
        <dbReference type="EMBL" id="MCR9013700.1"/>
    </source>
</evidence>
<dbReference type="CDD" id="cd00130">
    <property type="entry name" value="PAS"/>
    <property type="match status" value="2"/>
</dbReference>
<dbReference type="InterPro" id="IPR052162">
    <property type="entry name" value="Sensor_kinase/Photoreceptor"/>
</dbReference>
<sequence length="379" mass="43720">MDFTQYIMSRENKIFRLFEAITQNTPDLIHVFDLNYKITYANDALLNMWGLTWEQSIGKKLSELGYEKWHAEMHQQEIDQVIATKQSIRGQVSFTHASMGKRFYDYIFVPVLDSYGNVEEISGITRDISDQLESSKIIEENEKRYSQLIHSSPSAIGIVNGPDFIITEANKPVLEIWGKGDEVVGKPYFEVLPELEEQGYKAIFAEIYQTGNPFNAIETPVKIVKDGKLTLKYYNFVLYPQKNADNEIVGIGMIASEVTSQTLMHLKVKESEERYRALADNLPMVSYIVEPNLEASVSYWNKTWLDYTGLTFEEALGRSWDSVIHPEDVDIALDIYRAAFKNRDSFVIPSIRVRRHDGEYRWHFFTGNPRFLQDGTLMG</sequence>
<dbReference type="InterPro" id="IPR013656">
    <property type="entry name" value="PAS_4"/>
</dbReference>
<protein>
    <recommendedName>
        <fullName evidence="2">histidine kinase</fullName>
        <ecNumber evidence="2">2.7.13.3</ecNumber>
    </recommendedName>
</protein>
<dbReference type="AlphaFoldDB" id="A0A9X2T0B4"/>
<feature type="domain" description="PAS" evidence="6">
    <location>
        <begin position="10"/>
        <end position="85"/>
    </location>
</feature>
<feature type="domain" description="PAS" evidence="6">
    <location>
        <begin position="271"/>
        <end position="343"/>
    </location>
</feature>